<dbReference type="GO" id="GO:0046657">
    <property type="term" value="P:folic acid catabolic process"/>
    <property type="evidence" value="ECO:0007669"/>
    <property type="project" value="TreeGrafter"/>
</dbReference>
<dbReference type="PANTHER" id="PTHR30575">
    <property type="entry name" value="PEPTIDASE M20"/>
    <property type="match status" value="1"/>
</dbReference>
<dbReference type="InterPro" id="IPR036264">
    <property type="entry name" value="Bact_exopeptidase_dim_dom"/>
</dbReference>
<dbReference type="InterPro" id="IPR002933">
    <property type="entry name" value="Peptidase_M20"/>
</dbReference>
<dbReference type="EMBL" id="DXEX01000052">
    <property type="protein sequence ID" value="HIX58485.1"/>
    <property type="molecule type" value="Genomic_DNA"/>
</dbReference>
<dbReference type="SUPFAM" id="SSF53187">
    <property type="entry name" value="Zn-dependent exopeptidases"/>
    <property type="match status" value="1"/>
</dbReference>
<evidence type="ECO:0000313" key="1">
    <source>
        <dbReference type="EMBL" id="HIX58485.1"/>
    </source>
</evidence>
<dbReference type="NCBIfam" id="TIGR01891">
    <property type="entry name" value="amidohydrolases"/>
    <property type="match status" value="1"/>
</dbReference>
<organism evidence="1 2">
    <name type="scientific">Candidatus Blautia gallistercoris</name>
    <dbReference type="NCBI Taxonomy" id="2838490"/>
    <lineage>
        <taxon>Bacteria</taxon>
        <taxon>Bacillati</taxon>
        <taxon>Bacillota</taxon>
        <taxon>Clostridia</taxon>
        <taxon>Lachnospirales</taxon>
        <taxon>Lachnospiraceae</taxon>
        <taxon>Blautia</taxon>
    </lineage>
</organism>
<dbReference type="PANTHER" id="PTHR30575:SF3">
    <property type="entry name" value="PEPTIDASE M20 DIMERISATION DOMAIN-CONTAINING PROTEIN"/>
    <property type="match status" value="1"/>
</dbReference>
<evidence type="ECO:0000313" key="2">
    <source>
        <dbReference type="Proteomes" id="UP000886817"/>
    </source>
</evidence>
<comment type="caution">
    <text evidence="1">The sequence shown here is derived from an EMBL/GenBank/DDBJ whole genome shotgun (WGS) entry which is preliminary data.</text>
</comment>
<proteinExistence type="predicted"/>
<dbReference type="GO" id="GO:0016805">
    <property type="term" value="F:dipeptidase activity"/>
    <property type="evidence" value="ECO:0007669"/>
    <property type="project" value="TreeGrafter"/>
</dbReference>
<dbReference type="SUPFAM" id="SSF55031">
    <property type="entry name" value="Bacterial exopeptidase dimerisation domain"/>
    <property type="match status" value="1"/>
</dbReference>
<dbReference type="Gene3D" id="3.30.70.360">
    <property type="match status" value="1"/>
</dbReference>
<dbReference type="InterPro" id="IPR017439">
    <property type="entry name" value="Amidohydrolase"/>
</dbReference>
<dbReference type="GO" id="GO:0005737">
    <property type="term" value="C:cytoplasm"/>
    <property type="evidence" value="ECO:0007669"/>
    <property type="project" value="TreeGrafter"/>
</dbReference>
<sequence length="424" mass="46527">MGFQEFRTSGKFQEEMDKLGIKYEKELAVTGVKAYLKEQTEGEIRLALMGEMDALPFPNHKDANPETGAAHCCGHNAQLTGVMGAALALSDPEVKAALGGNVIFFAVPSEEASTAPELKREMMADGRIRYIGGKSELIRIGAVDDIDLTVGHHVNVGPDGDSYVVSNSTSMGFIEKYIKYTGIAQHPANSPKSIDALSAATLAMHAIDLQREAINHFFDWNTHILHGFIHNGGRATNIISDNVDMDYDIRARTPNAMLDIAYRVDRSLKGAAMAMGAGLEIETVPGYLPVQSVKDASVVDEVFELVDPEHKHKVTQMTPDMVGGTTDFGDLSCIMPVLQFNTSGHTGTGHTDTFDVKDPYEYYVTPAKCFALLAYRLLKDNAEKAKQLLKENKPLMTKADYLNYMETVTNKEKVDMVPVPEKFI</sequence>
<gene>
    <name evidence="1" type="ORF">IAA45_02040</name>
</gene>
<name>A0A9D1WG77_9FIRM</name>
<dbReference type="InterPro" id="IPR052030">
    <property type="entry name" value="Peptidase_M20/M20A_hydrolases"/>
</dbReference>
<dbReference type="Pfam" id="PF01546">
    <property type="entry name" value="Peptidase_M20"/>
    <property type="match status" value="1"/>
</dbReference>
<reference evidence="1" key="1">
    <citation type="journal article" date="2021" name="PeerJ">
        <title>Extensive microbial diversity within the chicken gut microbiome revealed by metagenomics and culture.</title>
        <authorList>
            <person name="Gilroy R."/>
            <person name="Ravi A."/>
            <person name="Getino M."/>
            <person name="Pursley I."/>
            <person name="Horton D.L."/>
            <person name="Alikhan N.F."/>
            <person name="Baker D."/>
            <person name="Gharbi K."/>
            <person name="Hall N."/>
            <person name="Watson M."/>
            <person name="Adriaenssens E.M."/>
            <person name="Foster-Nyarko E."/>
            <person name="Jarju S."/>
            <person name="Secka A."/>
            <person name="Antonio M."/>
            <person name="Oren A."/>
            <person name="Chaudhuri R.R."/>
            <person name="La Ragione R."/>
            <person name="Hildebrand F."/>
            <person name="Pallen M.J."/>
        </authorList>
    </citation>
    <scope>NUCLEOTIDE SEQUENCE</scope>
    <source>
        <strain evidence="1">ChiSjej1B19-8411</strain>
    </source>
</reference>
<protein>
    <submittedName>
        <fullName evidence="1">Amidohydrolase</fullName>
    </submittedName>
</protein>
<accession>A0A9D1WG77</accession>
<dbReference type="GO" id="GO:0071713">
    <property type="term" value="F:para-aminobenzoyl-glutamate hydrolase activity"/>
    <property type="evidence" value="ECO:0007669"/>
    <property type="project" value="TreeGrafter"/>
</dbReference>
<dbReference type="Proteomes" id="UP000886817">
    <property type="component" value="Unassembled WGS sequence"/>
</dbReference>
<reference evidence="1" key="2">
    <citation type="submission" date="2021-04" db="EMBL/GenBank/DDBJ databases">
        <authorList>
            <person name="Gilroy R."/>
        </authorList>
    </citation>
    <scope>NUCLEOTIDE SEQUENCE</scope>
    <source>
        <strain evidence="1">ChiSjej1B19-8411</strain>
    </source>
</reference>
<dbReference type="Gene3D" id="3.40.630.10">
    <property type="entry name" value="Zn peptidases"/>
    <property type="match status" value="1"/>
</dbReference>
<dbReference type="AlphaFoldDB" id="A0A9D1WG77"/>